<feature type="chain" id="PRO_5036398445" description="Gibberellin regulated protein" evidence="2">
    <location>
        <begin position="22"/>
        <end position="116"/>
    </location>
</feature>
<evidence type="ECO:0000256" key="1">
    <source>
        <dbReference type="SAM" id="MobiDB-lite"/>
    </source>
</evidence>
<name>A0A7C8YJ29_OPUST</name>
<organism evidence="3">
    <name type="scientific">Opuntia streptacantha</name>
    <name type="common">Prickly pear cactus</name>
    <name type="synonym">Opuntia cardona</name>
    <dbReference type="NCBI Taxonomy" id="393608"/>
    <lineage>
        <taxon>Eukaryota</taxon>
        <taxon>Viridiplantae</taxon>
        <taxon>Streptophyta</taxon>
        <taxon>Embryophyta</taxon>
        <taxon>Tracheophyta</taxon>
        <taxon>Spermatophyta</taxon>
        <taxon>Magnoliopsida</taxon>
        <taxon>eudicotyledons</taxon>
        <taxon>Gunneridae</taxon>
        <taxon>Pentapetalae</taxon>
        <taxon>Caryophyllales</taxon>
        <taxon>Cactineae</taxon>
        <taxon>Cactaceae</taxon>
        <taxon>Opuntioideae</taxon>
        <taxon>Opuntia</taxon>
    </lineage>
</organism>
<evidence type="ECO:0000313" key="3">
    <source>
        <dbReference type="EMBL" id="MBA4619397.1"/>
    </source>
</evidence>
<feature type="compositionally biased region" description="Pro residues" evidence="1">
    <location>
        <begin position="35"/>
        <end position="58"/>
    </location>
</feature>
<accession>A0A7C8YJ29</accession>
<dbReference type="EMBL" id="GISG01025141">
    <property type="protein sequence ID" value="MBA4619397.1"/>
    <property type="molecule type" value="Transcribed_RNA"/>
</dbReference>
<dbReference type="AlphaFoldDB" id="A0A7C8YJ29"/>
<feature type="signal peptide" evidence="2">
    <location>
        <begin position="1"/>
        <end position="21"/>
    </location>
</feature>
<reference evidence="3" key="2">
    <citation type="submission" date="2020-07" db="EMBL/GenBank/DDBJ databases">
        <authorList>
            <person name="Vera ALvarez R."/>
            <person name="Arias-Moreno D.M."/>
            <person name="Jimenez-Jacinto V."/>
            <person name="Jimenez-Bremont J.F."/>
            <person name="Swaminathan K."/>
            <person name="Moose S.P."/>
            <person name="Guerrero-Gonzalez M.L."/>
            <person name="Marino-Ramirez L."/>
            <person name="Landsman D."/>
            <person name="Rodriguez-Kessler M."/>
            <person name="Delgado-Sanchez P."/>
        </authorList>
    </citation>
    <scope>NUCLEOTIDE SEQUENCE</scope>
    <source>
        <tissue evidence="3">Cladode</tissue>
    </source>
</reference>
<evidence type="ECO:0000256" key="2">
    <source>
        <dbReference type="SAM" id="SignalP"/>
    </source>
</evidence>
<dbReference type="EMBL" id="GISG01025138">
    <property type="protein sequence ID" value="MBA4619396.1"/>
    <property type="molecule type" value="Transcribed_RNA"/>
</dbReference>
<reference evidence="3" key="1">
    <citation type="journal article" date="2013" name="J. Plant Res.">
        <title>Effect of fungi and light on seed germination of three Opuntia species from semiarid lands of central Mexico.</title>
        <authorList>
            <person name="Delgado-Sanchez P."/>
            <person name="Jimenez-Bremont J.F."/>
            <person name="Guerrero-Gonzalez Mde L."/>
            <person name="Flores J."/>
        </authorList>
    </citation>
    <scope>NUCLEOTIDE SEQUENCE</scope>
    <source>
        <tissue evidence="3">Cladode</tissue>
    </source>
</reference>
<feature type="region of interest" description="Disordered" evidence="1">
    <location>
        <begin position="27"/>
        <end position="61"/>
    </location>
</feature>
<protein>
    <recommendedName>
        <fullName evidence="4">Gibberellin regulated protein</fullName>
    </recommendedName>
</protein>
<keyword evidence="2" id="KW-0732">Signal</keyword>
<sequence length="116" mass="12607">MALKPCFLFSVALFFLLNTKSFNEAKLSGTSPAKAPAPAPPTPPLAPAPPTPPPPPPSSKVCVGPCWERCHDIKAKNIRPCMVLCTRCCMRCNYVIPPACKNWTTVTIEGYTYQCP</sequence>
<evidence type="ECO:0008006" key="4">
    <source>
        <dbReference type="Google" id="ProtNLM"/>
    </source>
</evidence>
<proteinExistence type="predicted"/>